<organism evidence="2 3">
    <name type="scientific">Streptosporangium longisporum</name>
    <dbReference type="NCBI Taxonomy" id="46187"/>
    <lineage>
        <taxon>Bacteria</taxon>
        <taxon>Bacillati</taxon>
        <taxon>Actinomycetota</taxon>
        <taxon>Actinomycetes</taxon>
        <taxon>Streptosporangiales</taxon>
        <taxon>Streptosporangiaceae</taxon>
        <taxon>Streptosporangium</taxon>
    </lineage>
</organism>
<keyword evidence="3" id="KW-1185">Reference proteome</keyword>
<sequence length="330" mass="34158">MEPGTTEPGAAEPARVEPVSPVTGAAGGVREPRAVARIDEFLPRFAREGFSGVLRVDGGPGGAIWMRDGLVVAATTPAAPGPESLLLRSGRISEQDWTEAYAVGAPADRLAAELAGRGVIGVAGLEAVCLAATFDAVFAMVLYGIESCRAEPAGAGDRLPLLPVLPGIEAGRLLRETARRMAYVATWRRLGMSMRIRPVPPAVPASTLLGSDRIRRAVMERANGRRTPRDIAFVLGKGLFAVMSEIARMVEEGVLDLGAPGSAPGGKTPAPEPAGADPGGPADLPRRRPGTSRINEVLAAAGGGPITSRPLLALRSLPRQWADDAGPAGE</sequence>
<feature type="region of interest" description="Disordered" evidence="1">
    <location>
        <begin position="1"/>
        <end position="27"/>
    </location>
</feature>
<dbReference type="Proteomes" id="UP001499930">
    <property type="component" value="Unassembled WGS sequence"/>
</dbReference>
<dbReference type="EMBL" id="BAAAWD010000006">
    <property type="protein sequence ID" value="GAA2992416.1"/>
    <property type="molecule type" value="Genomic_DNA"/>
</dbReference>
<reference evidence="2 3" key="1">
    <citation type="journal article" date="2019" name="Int. J. Syst. Evol. Microbiol.">
        <title>The Global Catalogue of Microorganisms (GCM) 10K type strain sequencing project: providing services to taxonomists for standard genome sequencing and annotation.</title>
        <authorList>
            <consortium name="The Broad Institute Genomics Platform"/>
            <consortium name="The Broad Institute Genome Sequencing Center for Infectious Disease"/>
            <person name="Wu L."/>
            <person name="Ma J."/>
        </authorList>
    </citation>
    <scope>NUCLEOTIDE SEQUENCE [LARGE SCALE GENOMIC DNA]</scope>
    <source>
        <strain evidence="2 3">JCM 3106</strain>
    </source>
</reference>
<feature type="compositionally biased region" description="Low complexity" evidence="1">
    <location>
        <begin position="273"/>
        <end position="283"/>
    </location>
</feature>
<evidence type="ECO:0000256" key="1">
    <source>
        <dbReference type="SAM" id="MobiDB-lite"/>
    </source>
</evidence>
<name>A0ABN3XSB0_9ACTN</name>
<accession>A0ABN3XSB0</accession>
<comment type="caution">
    <text evidence="2">The sequence shown here is derived from an EMBL/GenBank/DDBJ whole genome shotgun (WGS) entry which is preliminary data.</text>
</comment>
<gene>
    <name evidence="2" type="ORF">GCM10017559_10730</name>
</gene>
<proteinExistence type="predicted"/>
<protein>
    <recommendedName>
        <fullName evidence="4">MarR family transcriptional regulator</fullName>
    </recommendedName>
</protein>
<feature type="region of interest" description="Disordered" evidence="1">
    <location>
        <begin position="258"/>
        <end position="293"/>
    </location>
</feature>
<evidence type="ECO:0000313" key="2">
    <source>
        <dbReference type="EMBL" id="GAA2992416.1"/>
    </source>
</evidence>
<evidence type="ECO:0000313" key="3">
    <source>
        <dbReference type="Proteomes" id="UP001499930"/>
    </source>
</evidence>
<evidence type="ECO:0008006" key="4">
    <source>
        <dbReference type="Google" id="ProtNLM"/>
    </source>
</evidence>